<keyword evidence="2" id="KW-1185">Reference proteome</keyword>
<proteinExistence type="predicted"/>
<organism evidence="1 2">
    <name type="scientific">Zhihengliuella flava</name>
    <dbReference type="NCBI Taxonomy" id="1285193"/>
    <lineage>
        <taxon>Bacteria</taxon>
        <taxon>Bacillati</taxon>
        <taxon>Actinomycetota</taxon>
        <taxon>Actinomycetes</taxon>
        <taxon>Micrococcales</taxon>
        <taxon>Micrococcaceae</taxon>
        <taxon>Zhihengliuella</taxon>
    </lineage>
</organism>
<evidence type="ECO:0000313" key="1">
    <source>
        <dbReference type="EMBL" id="MBG6083747.1"/>
    </source>
</evidence>
<dbReference type="RefSeq" id="WP_196835148.1">
    <property type="nucleotide sequence ID" value="NZ_JADOTZ010000001.1"/>
</dbReference>
<protein>
    <recommendedName>
        <fullName evidence="3">DUF4157 domain-containing protein</fullName>
    </recommendedName>
</protein>
<dbReference type="Proteomes" id="UP000625033">
    <property type="component" value="Unassembled WGS sequence"/>
</dbReference>
<reference evidence="1" key="1">
    <citation type="submission" date="2020-11" db="EMBL/GenBank/DDBJ databases">
        <title>Sequencing the genomes of 1000 actinobacteria strains.</title>
        <authorList>
            <person name="Klenk H.-P."/>
        </authorList>
    </citation>
    <scope>NUCLEOTIDE SEQUENCE</scope>
    <source>
        <strain evidence="1">DSM 26152</strain>
    </source>
</reference>
<comment type="caution">
    <text evidence="1">The sequence shown here is derived from an EMBL/GenBank/DDBJ whole genome shotgun (WGS) entry which is preliminary data.</text>
</comment>
<name>A0A931GEN5_9MICC</name>
<dbReference type="EMBL" id="JADOTZ010000001">
    <property type="protein sequence ID" value="MBG6083747.1"/>
    <property type="molecule type" value="Genomic_DNA"/>
</dbReference>
<gene>
    <name evidence="1" type="ORF">IW252_000514</name>
</gene>
<sequence length="162" mass="17511">MEWVRVRTVLNWVNLSTPAGLALARAGRCRPRRYDGGLWVAEGWRAPLPKAGAFTVGSVVVLRPHLCPPEAHPGLMGHEAAHASQYAVCGPLFLPLYFAAAGWSWLRTGDAASQNLFERRAGLVRGGYREAPPLPLRARASGLLRAGTRAAARAIPSRRTAL</sequence>
<evidence type="ECO:0000313" key="2">
    <source>
        <dbReference type="Proteomes" id="UP000625033"/>
    </source>
</evidence>
<evidence type="ECO:0008006" key="3">
    <source>
        <dbReference type="Google" id="ProtNLM"/>
    </source>
</evidence>
<dbReference type="AlphaFoldDB" id="A0A931GEN5"/>
<accession>A0A931GEN5</accession>